<gene>
    <name evidence="2" type="ORF">Vbra_17960</name>
</gene>
<reference evidence="2 3" key="1">
    <citation type="submission" date="2014-11" db="EMBL/GenBank/DDBJ databases">
        <authorList>
            <person name="Zhu J."/>
            <person name="Qi W."/>
            <person name="Song R."/>
        </authorList>
    </citation>
    <scope>NUCLEOTIDE SEQUENCE [LARGE SCALE GENOMIC DNA]</scope>
</reference>
<feature type="compositionally biased region" description="Basic residues" evidence="1">
    <location>
        <begin position="240"/>
        <end position="252"/>
    </location>
</feature>
<dbReference type="EMBL" id="CDMY01000688">
    <property type="protein sequence ID" value="CEM29961.1"/>
    <property type="molecule type" value="Genomic_DNA"/>
</dbReference>
<proteinExistence type="predicted"/>
<accession>A0A0G4GJB7</accession>
<dbReference type="VEuPathDB" id="CryptoDB:Vbra_17960"/>
<feature type="compositionally biased region" description="Basic and acidic residues" evidence="1">
    <location>
        <begin position="259"/>
        <end position="269"/>
    </location>
</feature>
<protein>
    <submittedName>
        <fullName evidence="2">Uncharacterized protein</fullName>
    </submittedName>
</protein>
<keyword evidence="3" id="KW-1185">Reference proteome</keyword>
<feature type="region of interest" description="Disordered" evidence="1">
    <location>
        <begin position="120"/>
        <end position="178"/>
    </location>
</feature>
<evidence type="ECO:0000256" key="1">
    <source>
        <dbReference type="SAM" id="MobiDB-lite"/>
    </source>
</evidence>
<dbReference type="Proteomes" id="UP000041254">
    <property type="component" value="Unassembled WGS sequence"/>
</dbReference>
<organism evidence="2 3">
    <name type="scientific">Vitrella brassicaformis (strain CCMP3155)</name>
    <dbReference type="NCBI Taxonomy" id="1169540"/>
    <lineage>
        <taxon>Eukaryota</taxon>
        <taxon>Sar</taxon>
        <taxon>Alveolata</taxon>
        <taxon>Colpodellida</taxon>
        <taxon>Vitrellaceae</taxon>
        <taxon>Vitrella</taxon>
    </lineage>
</organism>
<dbReference type="AlphaFoldDB" id="A0A0G4GJB7"/>
<name>A0A0G4GJB7_VITBC</name>
<sequence length="281" mass="30802">MASPLSPTIGQAPEGAANTILTPRDWETFTRDVALLHAKFPGELDGRLNALTTEEALALLELGERRIAEEEEREERDAALKAEAEALRAEVAAMKDRLTDHAGLESELANLKAQLAWFKAKEEEEEEEEVAANPPPPAATRPCPRGANTEDSKALPSQAARKAGASQVDSAVPGARPVGSHAIAATPAAHHTPHPRPAPVHFPLPPYPYPPYPYPPPHVRLPLLPPPLPAPLLLPLLPPRQRHHQPRHHQPRHFSLTHQARDRSQSPRQEKGWLCGLFSRC</sequence>
<evidence type="ECO:0000313" key="3">
    <source>
        <dbReference type="Proteomes" id="UP000041254"/>
    </source>
</evidence>
<dbReference type="InParanoid" id="A0A0G4GJB7"/>
<feature type="region of interest" description="Disordered" evidence="1">
    <location>
        <begin position="240"/>
        <end position="269"/>
    </location>
</feature>
<evidence type="ECO:0000313" key="2">
    <source>
        <dbReference type="EMBL" id="CEM29961.1"/>
    </source>
</evidence>